<sequence>MEEELIKKLSLDDFIQIMGEEPQSEGLHVFISKNFTQIPVTYPFRNLGNDILFVEKGNLKVSINLMIHTLKKNESIAVAQKSVIQILEISDDLSVININFSTKFIVDNFFKSNSIDAFGYFTHTNAPKLKLGKQEGKMFKIMARILKDNNKKELALFKEDIIRNTFGVIAYTYADIFKRTYPDLKVELTRQEELTIRFWNILQENVKIERSVQFYADTLNVTTGHLSKTLKEVSGKTASQLIEAAVIIEARLLLQDPKLSIAQIAEELSFPDQSFFGKYFKKQIGLSPSAYRKKSSK</sequence>
<organism evidence="5 6">
    <name type="scientific">Maribacter aquimaris</name>
    <dbReference type="NCBI Taxonomy" id="2737171"/>
    <lineage>
        <taxon>Bacteria</taxon>
        <taxon>Pseudomonadati</taxon>
        <taxon>Bacteroidota</taxon>
        <taxon>Flavobacteriia</taxon>
        <taxon>Flavobacteriales</taxon>
        <taxon>Flavobacteriaceae</taxon>
        <taxon>Maribacter</taxon>
    </lineage>
</organism>
<name>A0ABR7UWN1_9FLAO</name>
<evidence type="ECO:0000313" key="6">
    <source>
        <dbReference type="Proteomes" id="UP001166021"/>
    </source>
</evidence>
<accession>A0ABR7UWN1</accession>
<keyword evidence="6" id="KW-1185">Reference proteome</keyword>
<dbReference type="Pfam" id="PF12833">
    <property type="entry name" value="HTH_18"/>
    <property type="match status" value="1"/>
</dbReference>
<evidence type="ECO:0000256" key="2">
    <source>
        <dbReference type="ARBA" id="ARBA00023125"/>
    </source>
</evidence>
<evidence type="ECO:0000256" key="3">
    <source>
        <dbReference type="ARBA" id="ARBA00023163"/>
    </source>
</evidence>
<evidence type="ECO:0000259" key="4">
    <source>
        <dbReference type="PROSITE" id="PS01124"/>
    </source>
</evidence>
<keyword evidence="1" id="KW-0805">Transcription regulation</keyword>
<proteinExistence type="predicted"/>
<dbReference type="InterPro" id="IPR018060">
    <property type="entry name" value="HTH_AraC"/>
</dbReference>
<dbReference type="EMBL" id="JABTCF010000001">
    <property type="protein sequence ID" value="MBD0776939.1"/>
    <property type="molecule type" value="Genomic_DNA"/>
</dbReference>
<dbReference type="RefSeq" id="WP_188242443.1">
    <property type="nucleotide sequence ID" value="NZ_JABTCF010000001.1"/>
</dbReference>
<evidence type="ECO:0000256" key="1">
    <source>
        <dbReference type="ARBA" id="ARBA00023015"/>
    </source>
</evidence>
<dbReference type="InterPro" id="IPR020449">
    <property type="entry name" value="Tscrpt_reg_AraC-type_HTH"/>
</dbReference>
<dbReference type="Gene3D" id="1.10.10.60">
    <property type="entry name" value="Homeodomain-like"/>
    <property type="match status" value="1"/>
</dbReference>
<dbReference type="SUPFAM" id="SSF46689">
    <property type="entry name" value="Homeodomain-like"/>
    <property type="match status" value="1"/>
</dbReference>
<dbReference type="PRINTS" id="PR00032">
    <property type="entry name" value="HTHARAC"/>
</dbReference>
<protein>
    <submittedName>
        <fullName evidence="5">AraC family transcriptional regulator</fullName>
    </submittedName>
</protein>
<dbReference type="PROSITE" id="PS01124">
    <property type="entry name" value="HTH_ARAC_FAMILY_2"/>
    <property type="match status" value="1"/>
</dbReference>
<dbReference type="PANTHER" id="PTHR43280">
    <property type="entry name" value="ARAC-FAMILY TRANSCRIPTIONAL REGULATOR"/>
    <property type="match status" value="1"/>
</dbReference>
<evidence type="ECO:0000313" key="5">
    <source>
        <dbReference type="EMBL" id="MBD0776939.1"/>
    </source>
</evidence>
<gene>
    <name evidence="5" type="ORF">HPE56_03955</name>
</gene>
<keyword evidence="3" id="KW-0804">Transcription</keyword>
<dbReference type="Proteomes" id="UP001166021">
    <property type="component" value="Unassembled WGS sequence"/>
</dbReference>
<reference evidence="5" key="1">
    <citation type="submission" date="2020-05" db="EMBL/GenBank/DDBJ databases">
        <title>The draft genome sequence of Maribacter sp. ANRC-HE7.</title>
        <authorList>
            <person name="Mu L."/>
        </authorList>
    </citation>
    <scope>NUCLEOTIDE SEQUENCE</scope>
    <source>
        <strain evidence="5">ANRC-HE7</strain>
    </source>
</reference>
<dbReference type="SMART" id="SM00342">
    <property type="entry name" value="HTH_ARAC"/>
    <property type="match status" value="1"/>
</dbReference>
<feature type="domain" description="HTH araC/xylS-type" evidence="4">
    <location>
        <begin position="196"/>
        <end position="294"/>
    </location>
</feature>
<comment type="caution">
    <text evidence="5">The sequence shown here is derived from an EMBL/GenBank/DDBJ whole genome shotgun (WGS) entry which is preliminary data.</text>
</comment>
<dbReference type="InterPro" id="IPR009057">
    <property type="entry name" value="Homeodomain-like_sf"/>
</dbReference>
<keyword evidence="2" id="KW-0238">DNA-binding</keyword>
<dbReference type="PANTHER" id="PTHR43280:SF32">
    <property type="entry name" value="TRANSCRIPTIONAL REGULATORY PROTEIN"/>
    <property type="match status" value="1"/>
</dbReference>